<dbReference type="RefSeq" id="WP_216549648.1">
    <property type="nucleotide sequence ID" value="NZ_JAHLQO010000005.1"/>
</dbReference>
<proteinExistence type="predicted"/>
<name>A0ABS6FKU4_9FIRM</name>
<dbReference type="Proteomes" id="UP000783742">
    <property type="component" value="Unassembled WGS sequence"/>
</dbReference>
<evidence type="ECO:0000313" key="3">
    <source>
        <dbReference type="Proteomes" id="UP000783742"/>
    </source>
</evidence>
<comment type="caution">
    <text evidence="2">The sequence shown here is derived from an EMBL/GenBank/DDBJ whole genome shotgun (WGS) entry which is preliminary data.</text>
</comment>
<evidence type="ECO:0000259" key="1">
    <source>
        <dbReference type="Pfam" id="PF12638"/>
    </source>
</evidence>
<organism evidence="2 3">
    <name type="scientific">Peptoniphilus ovalis</name>
    <dbReference type="NCBI Taxonomy" id="2841503"/>
    <lineage>
        <taxon>Bacteria</taxon>
        <taxon>Bacillati</taxon>
        <taxon>Bacillota</taxon>
        <taxon>Tissierellia</taxon>
        <taxon>Tissierellales</taxon>
        <taxon>Peptoniphilaceae</taxon>
        <taxon>Peptoniphilus</taxon>
    </lineage>
</organism>
<feature type="domain" description="Staygreen protein" evidence="1">
    <location>
        <begin position="7"/>
        <end position="91"/>
    </location>
</feature>
<protein>
    <submittedName>
        <fullName evidence="2">Staygreen family protein</fullName>
    </submittedName>
</protein>
<accession>A0ABS6FKU4</accession>
<dbReference type="Pfam" id="PF12638">
    <property type="entry name" value="Staygreen"/>
    <property type="match status" value="1"/>
</dbReference>
<sequence>MSKINVYEDKDARDLDLKDRKYILAHSDDTGELFLSIVKDFDNFEFSEDKDEVFGYWEDGYFVFKCYLDNENSKYTTEGRFIIFKGHIINSLLMMTKYERKLNLKDLDIPVKEIYYSEDENHNREIIEKQLKEYVLDGYEFVQYKGGFDYKSLKKYKKLHK</sequence>
<reference evidence="2 3" key="1">
    <citation type="submission" date="2021-06" db="EMBL/GenBank/DDBJ databases">
        <authorList>
            <person name="Sun Q."/>
            <person name="Li D."/>
        </authorList>
    </citation>
    <scope>NUCLEOTIDE SEQUENCE [LARGE SCALE GENOMIC DNA]</scope>
    <source>
        <strain evidence="2 3">MSJ-1</strain>
    </source>
</reference>
<gene>
    <name evidence="2" type="ORF">KQI68_08175</name>
</gene>
<evidence type="ECO:0000313" key="2">
    <source>
        <dbReference type="EMBL" id="MBU5669810.1"/>
    </source>
</evidence>
<dbReference type="InterPro" id="IPR024438">
    <property type="entry name" value="Staygreen"/>
</dbReference>
<keyword evidence="3" id="KW-1185">Reference proteome</keyword>
<dbReference type="EMBL" id="JAHLQO010000005">
    <property type="protein sequence ID" value="MBU5669810.1"/>
    <property type="molecule type" value="Genomic_DNA"/>
</dbReference>